<reference evidence="1" key="2">
    <citation type="submission" date="2012-05" db="EMBL/GenBank/DDBJ databases">
        <title>Annotation of the Genome Sequence of Fusarium oxysporum HDV247.</title>
        <authorList>
            <consortium name="The Broad Institute Genomics Platform"/>
            <person name="Ma L.-J."/>
            <person name="Corby-Kistler H."/>
            <person name="Broz K."/>
            <person name="Gale L.R."/>
            <person name="Jonkers W."/>
            <person name="O'Donnell K."/>
            <person name="Ploetz R."/>
            <person name="Steinberg C."/>
            <person name="Schwartz D.C."/>
            <person name="VanEtten H."/>
            <person name="Zhou S."/>
            <person name="Young S.K."/>
            <person name="Zeng Q."/>
            <person name="Gargeya S."/>
            <person name="Fitzgerald M."/>
            <person name="Abouelleil A."/>
            <person name="Alvarado L."/>
            <person name="Chapman S.B."/>
            <person name="Gainer-Dewar J."/>
            <person name="Goldberg J."/>
            <person name="Griggs A."/>
            <person name="Gujja S."/>
            <person name="Hansen M."/>
            <person name="Howarth C."/>
            <person name="Imamovic A."/>
            <person name="Ireland A."/>
            <person name="Larimer J."/>
            <person name="McCowan C."/>
            <person name="Murphy C."/>
            <person name="Pearson M."/>
            <person name="Poon T.W."/>
            <person name="Priest M."/>
            <person name="Roberts A."/>
            <person name="Saif S."/>
            <person name="Shea T."/>
            <person name="Sykes S."/>
            <person name="Wortman J."/>
            <person name="Nusbaum C."/>
            <person name="Birren B."/>
        </authorList>
    </citation>
    <scope>NUCLEOTIDE SEQUENCE</scope>
    <source>
        <strain evidence="1">HDV247</strain>
    </source>
</reference>
<reference evidence="1" key="1">
    <citation type="submission" date="2011-10" db="EMBL/GenBank/DDBJ databases">
        <title>The Genome Sequence of Fusarium oxysporum HDV247.</title>
        <authorList>
            <consortium name="The Broad Institute Genome Sequencing Platform"/>
            <person name="Ma L.-J."/>
            <person name="Gale L.R."/>
            <person name="Schwartz D.C."/>
            <person name="Zhou S."/>
            <person name="Corby-Kistler H."/>
            <person name="Young S.K."/>
            <person name="Zeng Q."/>
            <person name="Gargeya S."/>
            <person name="Fitzgerald M."/>
            <person name="Haas B."/>
            <person name="Abouelleil A."/>
            <person name="Alvarado L."/>
            <person name="Arachchi H.M."/>
            <person name="Berlin A."/>
            <person name="Brown A."/>
            <person name="Chapman S.B."/>
            <person name="Chen Z."/>
            <person name="Dunbar C."/>
            <person name="Freedman E."/>
            <person name="Gearin G."/>
            <person name="Goldberg J."/>
            <person name="Griggs A."/>
            <person name="Gujja S."/>
            <person name="Heiman D."/>
            <person name="Howarth C."/>
            <person name="Larson L."/>
            <person name="Lui A."/>
            <person name="MacDonald P.J.P."/>
            <person name="Montmayeur A."/>
            <person name="Murphy C."/>
            <person name="Neiman D."/>
            <person name="Pearson M."/>
            <person name="Priest M."/>
            <person name="Roberts A."/>
            <person name="Saif S."/>
            <person name="Shea T."/>
            <person name="Shenoy N."/>
            <person name="Sisk P."/>
            <person name="Stolte C."/>
            <person name="Sykes S."/>
            <person name="Wortman J."/>
            <person name="Nusbaum C."/>
            <person name="Birren B."/>
        </authorList>
    </citation>
    <scope>NUCLEOTIDE SEQUENCE [LARGE SCALE GENOMIC DNA]</scope>
    <source>
        <strain evidence="1">HDV247</strain>
    </source>
</reference>
<gene>
    <name evidence="1" type="ORF">FOVG_19465</name>
</gene>
<accession>W9NM60</accession>
<dbReference type="EMBL" id="JH651162">
    <property type="protein sequence ID" value="EXA28965.1"/>
    <property type="molecule type" value="Genomic_DNA"/>
</dbReference>
<sequence length="58" mass="6599">MLQTTFQAFLGYVGVGRPTGELQQSQTERPVWSGESVYQIAIWENVGYSRFDDLNSLQ</sequence>
<dbReference type="Proteomes" id="UP000030751">
    <property type="component" value="Unassembled WGS sequence"/>
</dbReference>
<protein>
    <submittedName>
        <fullName evidence="1">Uncharacterized protein</fullName>
    </submittedName>
</protein>
<evidence type="ECO:0000313" key="1">
    <source>
        <dbReference type="EMBL" id="EXA28965.1"/>
    </source>
</evidence>
<proteinExistence type="predicted"/>
<name>W9NM60_FUSOX</name>
<dbReference type="HOGENOM" id="CLU_2979130_0_0_1"/>
<organism evidence="1">
    <name type="scientific">Fusarium oxysporum f. sp. pisi HDV247</name>
    <dbReference type="NCBI Taxonomy" id="1080344"/>
    <lineage>
        <taxon>Eukaryota</taxon>
        <taxon>Fungi</taxon>
        <taxon>Dikarya</taxon>
        <taxon>Ascomycota</taxon>
        <taxon>Pezizomycotina</taxon>
        <taxon>Sordariomycetes</taxon>
        <taxon>Hypocreomycetidae</taxon>
        <taxon>Hypocreales</taxon>
        <taxon>Nectriaceae</taxon>
        <taxon>Fusarium</taxon>
        <taxon>Fusarium oxysporum species complex</taxon>
    </lineage>
</organism>
<dbReference type="AlphaFoldDB" id="W9NM60"/>